<name>A0A940MJ73_9ACTN</name>
<keyword evidence="2" id="KW-1185">Reference proteome</keyword>
<dbReference type="AlphaFoldDB" id="A0A940MJ73"/>
<protein>
    <submittedName>
        <fullName evidence="1">Uncharacterized protein</fullName>
    </submittedName>
</protein>
<reference evidence="1" key="1">
    <citation type="submission" date="2021-03" db="EMBL/GenBank/DDBJ databases">
        <title>Whole genome sequence of Streptomyces bomunensis MMS17-BM035.</title>
        <authorList>
            <person name="Lee J.H."/>
        </authorList>
    </citation>
    <scope>NUCLEOTIDE SEQUENCE</scope>
    <source>
        <strain evidence="1">MMS17-BM035</strain>
    </source>
</reference>
<dbReference type="Proteomes" id="UP000670475">
    <property type="component" value="Unassembled WGS sequence"/>
</dbReference>
<dbReference type="RefSeq" id="WP_209344236.1">
    <property type="nucleotide sequence ID" value="NZ_JAGIQL010000165.1"/>
</dbReference>
<dbReference type="InterPro" id="IPR047919">
    <property type="entry name" value="SCO3374-like"/>
</dbReference>
<accession>A0A940MJ73</accession>
<dbReference type="EMBL" id="JAGIQL010000165">
    <property type="protein sequence ID" value="MBP0461186.1"/>
    <property type="molecule type" value="Genomic_DNA"/>
</dbReference>
<evidence type="ECO:0000313" key="1">
    <source>
        <dbReference type="EMBL" id="MBP0461186.1"/>
    </source>
</evidence>
<gene>
    <name evidence="1" type="ORF">JFN87_27535</name>
</gene>
<sequence length="225" mass="22864">MPPTVPGPRGPHAYAEVTRRSHGLRESRDFQEFHAFYVDALGWPLTRGPAGAPPRLATGVAFDVLGLPADAGLAVLGKAASGPVALSADRTRMWFLVAAGAAEEVPGLLDWLEWGGIALDLDALGAGCGVEAPAPPLRHARAVPGAAAWLRPPVALALPALRLCDGGVPGGGTGTATGTGGSGGGAPDLVRLVDTAAAECHRVRIARGHARTIAADAHRQPLAFS</sequence>
<organism evidence="1 2">
    <name type="scientific">Streptomyces montanisoli</name>
    <dbReference type="NCBI Taxonomy" id="2798581"/>
    <lineage>
        <taxon>Bacteria</taxon>
        <taxon>Bacillati</taxon>
        <taxon>Actinomycetota</taxon>
        <taxon>Actinomycetes</taxon>
        <taxon>Kitasatosporales</taxon>
        <taxon>Streptomycetaceae</taxon>
        <taxon>Streptomyces</taxon>
    </lineage>
</organism>
<dbReference type="NCBIfam" id="NF040464">
    <property type="entry name" value="SCO3374_fam"/>
    <property type="match status" value="1"/>
</dbReference>
<proteinExistence type="predicted"/>
<evidence type="ECO:0000313" key="2">
    <source>
        <dbReference type="Proteomes" id="UP000670475"/>
    </source>
</evidence>
<comment type="caution">
    <text evidence="1">The sequence shown here is derived from an EMBL/GenBank/DDBJ whole genome shotgun (WGS) entry which is preliminary data.</text>
</comment>